<dbReference type="Gene3D" id="3.40.50.300">
    <property type="entry name" value="P-loop containing nucleotide triphosphate hydrolases"/>
    <property type="match status" value="1"/>
</dbReference>
<dbReference type="CDD" id="cd01124">
    <property type="entry name" value="KaiC-like"/>
    <property type="match status" value="1"/>
</dbReference>
<dbReference type="EMBL" id="LIST01000006">
    <property type="protein sequence ID" value="KOX95530.1"/>
    <property type="molecule type" value="Genomic_DNA"/>
</dbReference>
<evidence type="ECO:0000256" key="1">
    <source>
        <dbReference type="ARBA" id="ARBA00022741"/>
    </source>
</evidence>
<keyword evidence="1" id="KW-0547">Nucleotide-binding</keyword>
<dbReference type="InterPro" id="IPR010624">
    <property type="entry name" value="KaiC_dom"/>
</dbReference>
<accession>A0A0N0BQJ7</accession>
<organism evidence="5 6">
    <name type="scientific">Halorubrum tropicale</name>
    <dbReference type="NCBI Taxonomy" id="1765655"/>
    <lineage>
        <taxon>Archaea</taxon>
        <taxon>Methanobacteriati</taxon>
        <taxon>Methanobacteriota</taxon>
        <taxon>Stenosarchaea group</taxon>
        <taxon>Halobacteria</taxon>
        <taxon>Halobacteriales</taxon>
        <taxon>Haloferacaceae</taxon>
        <taxon>Halorubrum</taxon>
    </lineage>
</organism>
<dbReference type="GO" id="GO:0005524">
    <property type="term" value="F:ATP binding"/>
    <property type="evidence" value="ECO:0007669"/>
    <property type="project" value="UniProtKB-KW"/>
</dbReference>
<feature type="domain" description="KaiC" evidence="4">
    <location>
        <begin position="262"/>
        <end position="491"/>
    </location>
</feature>
<feature type="compositionally biased region" description="Low complexity" evidence="3">
    <location>
        <begin position="38"/>
        <end position="51"/>
    </location>
</feature>
<keyword evidence="6" id="KW-1185">Reference proteome</keyword>
<dbReference type="STRING" id="1765655.AMR74_13540"/>
<feature type="compositionally biased region" description="Gly residues" evidence="3">
    <location>
        <begin position="156"/>
        <end position="165"/>
    </location>
</feature>
<feature type="region of interest" description="Disordered" evidence="3">
    <location>
        <begin position="1"/>
        <end position="256"/>
    </location>
</feature>
<dbReference type="NCBIfam" id="TIGR03880">
    <property type="entry name" value="KaiC_arch_3"/>
    <property type="match status" value="1"/>
</dbReference>
<feature type="compositionally biased region" description="Gly residues" evidence="3">
    <location>
        <begin position="174"/>
        <end position="188"/>
    </location>
</feature>
<proteinExistence type="predicted"/>
<dbReference type="PANTHER" id="PTHR43637">
    <property type="entry name" value="UPF0273 PROTEIN TM_0370"/>
    <property type="match status" value="1"/>
</dbReference>
<protein>
    <submittedName>
        <fullName evidence="5">Circadian clock protein KaiC</fullName>
    </submittedName>
</protein>
<reference evidence="5 6" key="1">
    <citation type="submission" date="2015-08" db="EMBL/GenBank/DDBJ databases">
        <title>Genomes of Isolates from Cabo Rojo, PR.</title>
        <authorList>
            <person name="Sanchez-Nieves R.L."/>
            <person name="Montalvo-Rodriguez R."/>
        </authorList>
    </citation>
    <scope>NUCLEOTIDE SEQUENCE [LARGE SCALE GENOMIC DNA]</scope>
    <source>
        <strain evidence="5 6">5</strain>
    </source>
</reference>
<feature type="compositionally biased region" description="Gly residues" evidence="3">
    <location>
        <begin position="196"/>
        <end position="223"/>
    </location>
</feature>
<dbReference type="OrthoDB" id="27015at2157"/>
<feature type="compositionally biased region" description="Acidic residues" evidence="3">
    <location>
        <begin position="90"/>
        <end position="100"/>
    </location>
</feature>
<dbReference type="InterPro" id="IPR014774">
    <property type="entry name" value="KaiC-like_dom"/>
</dbReference>
<evidence type="ECO:0000256" key="2">
    <source>
        <dbReference type="ARBA" id="ARBA00022840"/>
    </source>
</evidence>
<dbReference type="PROSITE" id="PS51146">
    <property type="entry name" value="KAIC"/>
    <property type="match status" value="1"/>
</dbReference>
<evidence type="ECO:0000256" key="3">
    <source>
        <dbReference type="SAM" id="MobiDB-lite"/>
    </source>
</evidence>
<keyword evidence="2" id="KW-0067">ATP-binding</keyword>
<dbReference type="InterPro" id="IPR027417">
    <property type="entry name" value="P-loop_NTPase"/>
</dbReference>
<dbReference type="PANTHER" id="PTHR43637:SF1">
    <property type="entry name" value="UPF0273 PROTEIN TM_0370"/>
    <property type="match status" value="1"/>
</dbReference>
<evidence type="ECO:0000313" key="5">
    <source>
        <dbReference type="EMBL" id="KOX95530.1"/>
    </source>
</evidence>
<dbReference type="PATRIC" id="fig|1705389.3.peg.1860"/>
<dbReference type="Pfam" id="PF06745">
    <property type="entry name" value="ATPase"/>
    <property type="match status" value="1"/>
</dbReference>
<sequence length="491" mass="50351">MSEEDDWFERALRETDEESDERPVGDAAGGSGDDEGAADGPADGAAEIDPANGDSEDGEPDPVSTDYDDPAAELGDLGGGADSESKSEDAGEEVGTETDEAGAAADDGGSFDGNVGGDDESGGEGQTPPSADDGVPADAFGDLDADEGFDSLGGDDPFGGGGGTDADGVPESGSGAGTDTGSGGGGPFGADDPFGGSRGGGGGPSGAGGGGTEGGGDPFGGYRGAATAGDDDFGFGDLGGDADAGGPPDFDADPDEFESEITRTDIGIEGLDDMILGGVPKRSLLSVIGGAGTGKTTFALQFLNRALKSGNRGIYITLEQTRESILDTATEKGWSFREHADEDRLAVVAIDPIEMANSLSSIRNDLVRLISEFGADRLVLDSVSLLEMMYDHPAKRRSEVFGFTRSLKESGVTTLLTSEASEDTPYASRHGIVEYLTDAVFVLQYVRGSDFRETRLAVEIQKIRDANHSRETKPYDITDTGISVYDQANIF</sequence>
<dbReference type="RefSeq" id="WP_053772588.1">
    <property type="nucleotide sequence ID" value="NZ_LIST01000006.1"/>
</dbReference>
<dbReference type="SUPFAM" id="SSF52540">
    <property type="entry name" value="P-loop containing nucleoside triphosphate hydrolases"/>
    <property type="match status" value="1"/>
</dbReference>
<dbReference type="AlphaFoldDB" id="A0A0N0BQJ7"/>
<feature type="compositionally biased region" description="Acidic residues" evidence="3">
    <location>
        <begin position="54"/>
        <end position="71"/>
    </location>
</feature>
<evidence type="ECO:0000313" key="6">
    <source>
        <dbReference type="Proteomes" id="UP000037747"/>
    </source>
</evidence>
<dbReference type="InterPro" id="IPR022420">
    <property type="entry name" value="Circ_KaiC_arc"/>
</dbReference>
<evidence type="ECO:0000259" key="4">
    <source>
        <dbReference type="PROSITE" id="PS51146"/>
    </source>
</evidence>
<dbReference type="Proteomes" id="UP000037747">
    <property type="component" value="Unassembled WGS sequence"/>
</dbReference>
<comment type="caution">
    <text evidence="5">The sequence shown here is derived from an EMBL/GenBank/DDBJ whole genome shotgun (WGS) entry which is preliminary data.</text>
</comment>
<name>A0A0N0BQJ7_9EURY</name>
<gene>
    <name evidence="5" type="ORF">AMR74_13540</name>
</gene>